<keyword evidence="11" id="KW-1185">Reference proteome</keyword>
<dbReference type="GO" id="GO:0005876">
    <property type="term" value="C:spindle microtubule"/>
    <property type="evidence" value="ECO:0007669"/>
    <property type="project" value="TreeGrafter"/>
</dbReference>
<feature type="region of interest" description="Disordered" evidence="8">
    <location>
        <begin position="584"/>
        <end position="790"/>
    </location>
</feature>
<dbReference type="SMART" id="SM01349">
    <property type="entry name" value="TOG"/>
    <property type="match status" value="2"/>
</dbReference>
<dbReference type="InterPro" id="IPR024395">
    <property type="entry name" value="CLASP_N_dom"/>
</dbReference>
<dbReference type="GO" id="GO:0005815">
    <property type="term" value="C:microtubule organizing center"/>
    <property type="evidence" value="ECO:0007669"/>
    <property type="project" value="TreeGrafter"/>
</dbReference>
<comment type="subunit">
    <text evidence="3">Interacts with microtubules.</text>
</comment>
<dbReference type="GO" id="GO:0051301">
    <property type="term" value="P:cell division"/>
    <property type="evidence" value="ECO:0007669"/>
    <property type="project" value="UniProtKB-KW"/>
</dbReference>
<sequence length="1098" mass="119915">MGEKITEEQVENLLAILGTDASNDAKVHQINNVKSGIKQNNVPEACVLPLFEATRSSMTSQHAAIVNAGFSTLNHLLTRLSRQEPKYISREAGRTLPLVIEKMGDQKEKYRQLAAQCLTTFWKAVPMDVERIVKSAGLVGKNARMKETSMSWIVQVKIAVIGFAMHQDHGMPFKSFVSTLMDLLEDADVRSTLAISLVSADYCDRDAPNAAKSDLKKQLKNFNVRPTIVAAITSHLAPGGPPEQVEPEIEAPPARPQFANSVSSMASSLRPATPVIEVKVEKVDPAYVNTLRELEDNFRDMYPFFEGKESEANWLKREQFCTKLRRLNAGNAPSDFHEAFIAGIKGLLDGILKAVNSLRTSLSKEGCSLVQELARTAGPGLDPMVELLLQNLVKLCGGTKKISSQNGNVTVDIIISKVSYNLRILQHIYLACQDKNVQPRTYASAWLKTLLKKESHHKNHIEHTGGLDLIEKCIKKGLADANPGVREHMRSTYWAFAQIWPAKAEAVANPDRISSIMDTLDATQQKLLRNAPDNPHSPPKKAEPVVARPGMGFSKSTTGPPKPSLKETIMLAQKTKAAMTNKNLQARPGSAMSSFSPMRTVSSSSNASTSSDAPVRGPRPEPTTTVSHGGLSVAPMRRAKIRPTPKPELIARPATAGPYSVRRPAHAPTNSDTGTSPTTTRKAIAPSASNPSPQRRPTRPNTSHSTHSTLSGHAPQTSHASPAKTTVSKVAASPRPSPPKPRLATSKTMGSSPSRDEDFTMVVPTLTGLAESQASKPPKIDSSDDEDLVTPPKPLHVYEDPFSSTDDQTTPRPTITAPVLEEVAVNEDAMNLVRTEINGVESIKAPPMSPERFKQSSRLLDSGIAKIKAKSLDVHGFRKLQGMIRDNKAAWSEDKFDVLLFGLFEYLEAPLASLSPEKVQDVKAQILATIKLMYKKERDGFRPHVVKGLESILVTRSCYDSRAHIVSGLELLADELVTLSEPKQTTAIITTTLQNEQMTLEGCRTLSMGLHVLKEIIEAKKDFAPTDGEVNEMCKLAIRCLESSESGVRLDAVQLCVSVNARIGENRFWAALGGIKDDPKSLITYYIVKRQREVAASS</sequence>
<dbReference type="Proteomes" id="UP000431533">
    <property type="component" value="Unassembled WGS sequence"/>
</dbReference>
<comment type="caution">
    <text evidence="10">The sequence shown here is derived from an EMBL/GenBank/DDBJ whole genome shotgun (WGS) entry which is preliminary data.</text>
</comment>
<feature type="compositionally biased region" description="Polar residues" evidence="8">
    <location>
        <begin position="591"/>
        <end position="601"/>
    </location>
</feature>
<organism evidence="10 11">
    <name type="scientific">Lachnellula hyalina</name>
    <dbReference type="NCBI Taxonomy" id="1316788"/>
    <lineage>
        <taxon>Eukaryota</taxon>
        <taxon>Fungi</taxon>
        <taxon>Dikarya</taxon>
        <taxon>Ascomycota</taxon>
        <taxon>Pezizomycotina</taxon>
        <taxon>Leotiomycetes</taxon>
        <taxon>Helotiales</taxon>
        <taxon>Lachnaceae</taxon>
        <taxon>Lachnellula</taxon>
    </lineage>
</organism>
<dbReference type="GeneID" id="41981709"/>
<dbReference type="GO" id="GO:0008017">
    <property type="term" value="F:microtubule binding"/>
    <property type="evidence" value="ECO:0007669"/>
    <property type="project" value="TreeGrafter"/>
</dbReference>
<dbReference type="GO" id="GO:1990023">
    <property type="term" value="C:mitotic spindle midzone"/>
    <property type="evidence" value="ECO:0007669"/>
    <property type="project" value="TreeGrafter"/>
</dbReference>
<dbReference type="GO" id="GO:0060172">
    <property type="term" value="P:astral microtubule depolymerization"/>
    <property type="evidence" value="ECO:0007669"/>
    <property type="project" value="TreeGrafter"/>
</dbReference>
<dbReference type="PANTHER" id="PTHR21567:SF9">
    <property type="entry name" value="CLIP-ASSOCIATING PROTEIN"/>
    <property type="match status" value="1"/>
</dbReference>
<dbReference type="OrthoDB" id="46159at2759"/>
<evidence type="ECO:0000256" key="6">
    <source>
        <dbReference type="ARBA" id="ARBA00022776"/>
    </source>
</evidence>
<name>A0A8H8R6U4_9HELO</name>
<feature type="domain" description="TOG" evidence="9">
    <location>
        <begin position="3"/>
        <end position="228"/>
    </location>
</feature>
<reference evidence="10 11" key="1">
    <citation type="submission" date="2018-05" db="EMBL/GenBank/DDBJ databases">
        <title>Genome sequencing and assembly of the regulated plant pathogen Lachnellula willkommii and related sister species for the development of diagnostic species identification markers.</title>
        <authorList>
            <person name="Giroux E."/>
            <person name="Bilodeau G."/>
        </authorList>
    </citation>
    <scope>NUCLEOTIDE SEQUENCE [LARGE SCALE GENOMIC DNA]</scope>
    <source>
        <strain evidence="10 11">CBS 185.66</strain>
    </source>
</reference>
<feature type="compositionally biased region" description="Low complexity" evidence="8">
    <location>
        <begin position="668"/>
        <end position="680"/>
    </location>
</feature>
<comment type="subcellular location">
    <subcellularLocation>
        <location evidence="1">Cytoplasm</location>
        <location evidence="1">Cytoskeleton</location>
        <location evidence="1">Spindle</location>
    </subcellularLocation>
</comment>
<evidence type="ECO:0000259" key="9">
    <source>
        <dbReference type="SMART" id="SM01349"/>
    </source>
</evidence>
<dbReference type="InterPro" id="IPR016024">
    <property type="entry name" value="ARM-type_fold"/>
</dbReference>
<dbReference type="Gene3D" id="1.25.10.10">
    <property type="entry name" value="Leucine-rich Repeat Variant"/>
    <property type="match status" value="3"/>
</dbReference>
<dbReference type="GO" id="GO:0090307">
    <property type="term" value="P:mitotic spindle assembly"/>
    <property type="evidence" value="ECO:0007669"/>
    <property type="project" value="TreeGrafter"/>
</dbReference>
<dbReference type="SUPFAM" id="SSF48371">
    <property type="entry name" value="ARM repeat"/>
    <property type="match status" value="1"/>
</dbReference>
<evidence type="ECO:0000256" key="1">
    <source>
        <dbReference type="ARBA" id="ARBA00004186"/>
    </source>
</evidence>
<comment type="similarity">
    <text evidence="2">Belongs to the CLASP family.</text>
</comment>
<feature type="domain" description="TOG" evidence="9">
    <location>
        <begin position="290"/>
        <end position="533"/>
    </location>
</feature>
<feature type="compositionally biased region" description="Polar residues" evidence="8">
    <location>
        <begin position="714"/>
        <end position="726"/>
    </location>
</feature>
<dbReference type="Pfam" id="PF12348">
    <property type="entry name" value="CLASP_N"/>
    <property type="match status" value="2"/>
</dbReference>
<feature type="compositionally biased region" description="Low complexity" evidence="8">
    <location>
        <begin position="702"/>
        <end position="713"/>
    </location>
</feature>
<evidence type="ECO:0000256" key="3">
    <source>
        <dbReference type="ARBA" id="ARBA00011375"/>
    </source>
</evidence>
<evidence type="ECO:0000256" key="4">
    <source>
        <dbReference type="ARBA" id="ARBA00022618"/>
    </source>
</evidence>
<gene>
    <name evidence="10" type="primary">stu-1</name>
    <name evidence="10" type="ORF">LHYA1_G001511</name>
</gene>
<evidence type="ECO:0000313" key="11">
    <source>
        <dbReference type="Proteomes" id="UP000431533"/>
    </source>
</evidence>
<evidence type="ECO:0000256" key="5">
    <source>
        <dbReference type="ARBA" id="ARBA00022701"/>
    </source>
</evidence>
<accession>A0A8H8R6U4</accession>
<protein>
    <submittedName>
        <fullName evidence="10">Protein stu-1</fullName>
    </submittedName>
</protein>
<proteinExistence type="inferred from homology"/>
<feature type="compositionally biased region" description="Polar residues" evidence="8">
    <location>
        <begin position="687"/>
        <end position="701"/>
    </location>
</feature>
<dbReference type="RefSeq" id="XP_031008322.1">
    <property type="nucleotide sequence ID" value="XM_031146493.1"/>
</dbReference>
<dbReference type="GO" id="GO:0005881">
    <property type="term" value="C:cytoplasmic microtubule"/>
    <property type="evidence" value="ECO:0007669"/>
    <property type="project" value="TreeGrafter"/>
</dbReference>
<evidence type="ECO:0000256" key="8">
    <source>
        <dbReference type="SAM" id="MobiDB-lite"/>
    </source>
</evidence>
<evidence type="ECO:0000256" key="2">
    <source>
        <dbReference type="ARBA" id="ARBA00009549"/>
    </source>
</evidence>
<keyword evidence="5" id="KW-0493">Microtubule</keyword>
<dbReference type="AlphaFoldDB" id="A0A8H8R6U4"/>
<evidence type="ECO:0000313" key="10">
    <source>
        <dbReference type="EMBL" id="TVY29535.1"/>
    </source>
</evidence>
<evidence type="ECO:0000256" key="7">
    <source>
        <dbReference type="ARBA" id="ARBA00024889"/>
    </source>
</evidence>
<dbReference type="PANTHER" id="PTHR21567">
    <property type="entry name" value="CLASP"/>
    <property type="match status" value="1"/>
</dbReference>
<dbReference type="EMBL" id="QGMH01000017">
    <property type="protein sequence ID" value="TVY29535.1"/>
    <property type="molecule type" value="Genomic_DNA"/>
</dbReference>
<keyword evidence="6" id="KW-0498">Mitosis</keyword>
<feature type="compositionally biased region" description="Low complexity" evidence="8">
    <location>
        <begin position="602"/>
        <end position="611"/>
    </location>
</feature>
<comment type="function">
    <text evidence="7">Microtubule binding protein that promotes the stabilization of dynamic microtubules. Required for mitotic spindle formation.</text>
</comment>
<dbReference type="InterPro" id="IPR034085">
    <property type="entry name" value="TOG"/>
</dbReference>
<feature type="region of interest" description="Disordered" evidence="8">
    <location>
        <begin position="529"/>
        <end position="565"/>
    </location>
</feature>
<keyword evidence="4" id="KW-0132">Cell division</keyword>
<dbReference type="InterPro" id="IPR011989">
    <property type="entry name" value="ARM-like"/>
</dbReference>
<keyword evidence="6" id="KW-0131">Cell cycle</keyword>